<evidence type="ECO:0000259" key="7">
    <source>
        <dbReference type="SMART" id="SM00479"/>
    </source>
</evidence>
<dbReference type="CDD" id="cd06134">
    <property type="entry name" value="RNaseT"/>
    <property type="match status" value="1"/>
</dbReference>
<dbReference type="GO" id="GO:0008033">
    <property type="term" value="P:tRNA processing"/>
    <property type="evidence" value="ECO:0007669"/>
    <property type="project" value="UniProtKB-KW"/>
</dbReference>
<dbReference type="InterPro" id="IPR012337">
    <property type="entry name" value="RNaseH-like_sf"/>
</dbReference>
<dbReference type="InterPro" id="IPR013520">
    <property type="entry name" value="Ribonucl_H"/>
</dbReference>
<sequence>MSDEAKIKSNLTIANRFRGYLPVVIDVETSGFNAKTNALLEIAAVPIILDENQKLVCSETIACHVEPFEGSILEPKALEFNGIDPHHPFRMAKPEKEALKIIFDPIRTLIKETACTRAILVGHNSMFDLGFLNAAIERTKIKRSPFHSFSSFDTATLSGLAYGQTVLARAIKAAEITWDNDQAHSAVYDTEKTAELFCKIINQWDSLTAQAGINIQFT</sequence>
<dbReference type="InterPro" id="IPR036397">
    <property type="entry name" value="RNaseH_sf"/>
</dbReference>
<evidence type="ECO:0000256" key="2">
    <source>
        <dbReference type="ARBA" id="ARBA00022694"/>
    </source>
</evidence>
<evidence type="ECO:0000256" key="4">
    <source>
        <dbReference type="ARBA" id="ARBA00022723"/>
    </source>
</evidence>
<dbReference type="GO" id="GO:0003676">
    <property type="term" value="F:nucleic acid binding"/>
    <property type="evidence" value="ECO:0007669"/>
    <property type="project" value="InterPro"/>
</dbReference>
<protein>
    <submittedName>
        <fullName evidence="8">Ribonuclease T</fullName>
    </submittedName>
</protein>
<gene>
    <name evidence="8" type="ORF">MNBD_GAMMA22-2295</name>
</gene>
<evidence type="ECO:0000256" key="1">
    <source>
        <dbReference type="ARBA" id="ARBA00011738"/>
    </source>
</evidence>
<dbReference type="Pfam" id="PF00929">
    <property type="entry name" value="RNase_T"/>
    <property type="match status" value="1"/>
</dbReference>
<dbReference type="GO" id="GO:0004540">
    <property type="term" value="F:RNA nuclease activity"/>
    <property type="evidence" value="ECO:0007669"/>
    <property type="project" value="InterPro"/>
</dbReference>
<accession>A0A3B0ZVQ5</accession>
<dbReference type="GO" id="GO:0005829">
    <property type="term" value="C:cytosol"/>
    <property type="evidence" value="ECO:0007669"/>
    <property type="project" value="TreeGrafter"/>
</dbReference>
<keyword evidence="2" id="KW-0819">tRNA processing</keyword>
<keyword evidence="6" id="KW-0460">Magnesium</keyword>
<evidence type="ECO:0000256" key="5">
    <source>
        <dbReference type="ARBA" id="ARBA00022801"/>
    </source>
</evidence>
<feature type="domain" description="Exonuclease" evidence="7">
    <location>
        <begin position="21"/>
        <end position="206"/>
    </location>
</feature>
<comment type="subunit">
    <text evidence="1">Homodimer.</text>
</comment>
<evidence type="ECO:0000256" key="6">
    <source>
        <dbReference type="ARBA" id="ARBA00022842"/>
    </source>
</evidence>
<dbReference type="NCBIfam" id="TIGR01298">
    <property type="entry name" value="RNaseT"/>
    <property type="match status" value="1"/>
</dbReference>
<dbReference type="AlphaFoldDB" id="A0A3B0ZVQ5"/>
<dbReference type="GO" id="GO:0045004">
    <property type="term" value="P:DNA replication proofreading"/>
    <property type="evidence" value="ECO:0007669"/>
    <property type="project" value="TreeGrafter"/>
</dbReference>
<reference evidence="8" key="1">
    <citation type="submission" date="2018-06" db="EMBL/GenBank/DDBJ databases">
        <authorList>
            <person name="Zhirakovskaya E."/>
        </authorList>
    </citation>
    <scope>NUCLEOTIDE SEQUENCE</scope>
</reference>
<proteinExistence type="inferred from homology"/>
<keyword evidence="4" id="KW-0479">Metal-binding</keyword>
<dbReference type="InterPro" id="IPR005987">
    <property type="entry name" value="RNase_T"/>
</dbReference>
<dbReference type="Gene3D" id="3.30.420.10">
    <property type="entry name" value="Ribonuclease H-like superfamily/Ribonuclease H"/>
    <property type="match status" value="1"/>
</dbReference>
<dbReference type="SMART" id="SM00479">
    <property type="entry name" value="EXOIII"/>
    <property type="match status" value="1"/>
</dbReference>
<dbReference type="PANTHER" id="PTHR30231">
    <property type="entry name" value="DNA POLYMERASE III SUBUNIT EPSILON"/>
    <property type="match status" value="1"/>
</dbReference>
<dbReference type="GO" id="GO:0008408">
    <property type="term" value="F:3'-5' exonuclease activity"/>
    <property type="evidence" value="ECO:0007669"/>
    <property type="project" value="TreeGrafter"/>
</dbReference>
<dbReference type="SUPFAM" id="SSF53098">
    <property type="entry name" value="Ribonuclease H-like"/>
    <property type="match status" value="1"/>
</dbReference>
<dbReference type="EMBL" id="UOFS01000033">
    <property type="protein sequence ID" value="VAW97578.1"/>
    <property type="molecule type" value="Genomic_DNA"/>
</dbReference>
<evidence type="ECO:0000256" key="3">
    <source>
        <dbReference type="ARBA" id="ARBA00022722"/>
    </source>
</evidence>
<dbReference type="HAMAP" id="MF_00157">
    <property type="entry name" value="RNase_T"/>
    <property type="match status" value="1"/>
</dbReference>
<keyword evidence="3" id="KW-0540">Nuclease</keyword>
<dbReference type="GO" id="GO:0046872">
    <property type="term" value="F:metal ion binding"/>
    <property type="evidence" value="ECO:0007669"/>
    <property type="project" value="UniProtKB-KW"/>
</dbReference>
<dbReference type="PANTHER" id="PTHR30231:SF2">
    <property type="entry name" value="RIBONUCLEASE T"/>
    <property type="match status" value="1"/>
</dbReference>
<organism evidence="8">
    <name type="scientific">hydrothermal vent metagenome</name>
    <dbReference type="NCBI Taxonomy" id="652676"/>
    <lineage>
        <taxon>unclassified sequences</taxon>
        <taxon>metagenomes</taxon>
        <taxon>ecological metagenomes</taxon>
    </lineage>
</organism>
<keyword evidence="5" id="KW-0378">Hydrolase</keyword>
<dbReference type="FunFam" id="3.30.420.10:FF:000009">
    <property type="entry name" value="Ribonuclease T"/>
    <property type="match status" value="1"/>
</dbReference>
<evidence type="ECO:0000313" key="8">
    <source>
        <dbReference type="EMBL" id="VAW97578.1"/>
    </source>
</evidence>
<name>A0A3B0ZVQ5_9ZZZZ</name>